<dbReference type="InterPro" id="IPR011009">
    <property type="entry name" value="Kinase-like_dom_sf"/>
</dbReference>
<dbReference type="SUPFAM" id="SSF56112">
    <property type="entry name" value="Protein kinase-like (PK-like)"/>
    <property type="match status" value="1"/>
</dbReference>
<accession>A0AAW1L9P7</accession>
<evidence type="ECO:0000259" key="1">
    <source>
        <dbReference type="SMART" id="SM00587"/>
    </source>
</evidence>
<comment type="caution">
    <text evidence="2">The sequence shown here is derived from an EMBL/GenBank/DDBJ whole genome shotgun (WGS) entry which is preliminary data.</text>
</comment>
<dbReference type="InterPro" id="IPR015897">
    <property type="entry name" value="CHK_kinase-like"/>
</dbReference>
<proteinExistence type="predicted"/>
<feature type="domain" description="CHK kinase-like" evidence="1">
    <location>
        <begin position="79"/>
        <end position="270"/>
    </location>
</feature>
<dbReference type="InterPro" id="IPR004119">
    <property type="entry name" value="EcKL"/>
</dbReference>
<dbReference type="AlphaFoldDB" id="A0AAW1L9P7"/>
<keyword evidence="2" id="KW-0418">Kinase</keyword>
<dbReference type="PANTHER" id="PTHR11012:SF30">
    <property type="entry name" value="PROTEIN KINASE-LIKE DOMAIN-CONTAINING"/>
    <property type="match status" value="1"/>
</dbReference>
<evidence type="ECO:0000313" key="3">
    <source>
        <dbReference type="Proteomes" id="UP001458880"/>
    </source>
</evidence>
<keyword evidence="2" id="KW-0808">Transferase</keyword>
<name>A0AAW1L9P7_POPJA</name>
<dbReference type="Pfam" id="PF02958">
    <property type="entry name" value="EcKL"/>
    <property type="match status" value="1"/>
</dbReference>
<protein>
    <submittedName>
        <fullName evidence="2">Ecdysteroid kinase-like family</fullName>
    </submittedName>
</protein>
<dbReference type="Proteomes" id="UP001458880">
    <property type="component" value="Unassembled WGS sequence"/>
</dbReference>
<keyword evidence="3" id="KW-1185">Reference proteome</keyword>
<dbReference type="GO" id="GO:0016301">
    <property type="term" value="F:kinase activity"/>
    <property type="evidence" value="ECO:0007669"/>
    <property type="project" value="UniProtKB-KW"/>
</dbReference>
<dbReference type="SMART" id="SM00587">
    <property type="entry name" value="CHK"/>
    <property type="match status" value="1"/>
</dbReference>
<gene>
    <name evidence="2" type="ORF">QE152_g14208</name>
</gene>
<sequence>MGLTPITISKYTLIVKSFPPSEARVKSFRLSDFFRTEIHFYNKVWPKLDAFQKSKNLPQPFDSIPLCLASHIDGNNDFIALEDVGYRGFAGLARNACLDMDMTLFILRNFAKFHAISVAYKDQYPDEFQKIDEDLEETYFDEKFRKWYCGAMERFNNVVKDAAEKELPPKYLKKIEEIISEDLFGNICRLLKQRTKLTAVTHGDCWPPNFLLQTGTQELAVIDFQLARVASLTTDILFLLNTCVDSTVLATHWDLILNEYYQNFIEVLAKLGTKLNMTFDMFKSEINMFGLFAFGMCNEALMGCLIDEADVGDTDALEVETPLHEIWKIEPITDDKKRKRLADYLKHIIDYVLI</sequence>
<dbReference type="EMBL" id="JASPKY010000141">
    <property type="protein sequence ID" value="KAK9730809.1"/>
    <property type="molecule type" value="Genomic_DNA"/>
</dbReference>
<dbReference type="PANTHER" id="PTHR11012">
    <property type="entry name" value="PROTEIN KINASE-LIKE DOMAIN-CONTAINING"/>
    <property type="match status" value="1"/>
</dbReference>
<organism evidence="2 3">
    <name type="scientific">Popillia japonica</name>
    <name type="common">Japanese beetle</name>
    <dbReference type="NCBI Taxonomy" id="7064"/>
    <lineage>
        <taxon>Eukaryota</taxon>
        <taxon>Metazoa</taxon>
        <taxon>Ecdysozoa</taxon>
        <taxon>Arthropoda</taxon>
        <taxon>Hexapoda</taxon>
        <taxon>Insecta</taxon>
        <taxon>Pterygota</taxon>
        <taxon>Neoptera</taxon>
        <taxon>Endopterygota</taxon>
        <taxon>Coleoptera</taxon>
        <taxon>Polyphaga</taxon>
        <taxon>Scarabaeiformia</taxon>
        <taxon>Scarabaeidae</taxon>
        <taxon>Rutelinae</taxon>
        <taxon>Popillia</taxon>
    </lineage>
</organism>
<reference evidence="2 3" key="1">
    <citation type="journal article" date="2024" name="BMC Genomics">
        <title>De novo assembly and annotation of Popillia japonica's genome with initial clues to its potential as an invasive pest.</title>
        <authorList>
            <person name="Cucini C."/>
            <person name="Boschi S."/>
            <person name="Funari R."/>
            <person name="Cardaioli E."/>
            <person name="Iannotti N."/>
            <person name="Marturano G."/>
            <person name="Paoli F."/>
            <person name="Bruttini M."/>
            <person name="Carapelli A."/>
            <person name="Frati F."/>
            <person name="Nardi F."/>
        </authorList>
    </citation>
    <scope>NUCLEOTIDE SEQUENCE [LARGE SCALE GENOMIC DNA]</scope>
    <source>
        <strain evidence="2">DMR45628</strain>
    </source>
</reference>
<evidence type="ECO:0000313" key="2">
    <source>
        <dbReference type="EMBL" id="KAK9730809.1"/>
    </source>
</evidence>
<dbReference type="Gene3D" id="3.90.1200.10">
    <property type="match status" value="1"/>
</dbReference>